<sequence length="70" mass="7982">MAVRKLRLIQRQQTYLSSGENKFAGKGTSRLGKQKEGTVKLKLFNSLLCQSMPLKKIPLVEPKSHSRRKL</sequence>
<reference evidence="1 2" key="1">
    <citation type="submission" date="2020-06" db="EMBL/GenBank/DDBJ databases">
        <title>Transcriptomic and genomic resources for Thalictrum thalictroides and T. hernandezii: Facilitating candidate gene discovery in an emerging model plant lineage.</title>
        <authorList>
            <person name="Arias T."/>
            <person name="Riano-Pachon D.M."/>
            <person name="Di Stilio V.S."/>
        </authorList>
    </citation>
    <scope>NUCLEOTIDE SEQUENCE [LARGE SCALE GENOMIC DNA]</scope>
    <source>
        <strain evidence="2">cv. WT478/WT964</strain>
        <tissue evidence="1">Leaves</tissue>
    </source>
</reference>
<evidence type="ECO:0000313" key="1">
    <source>
        <dbReference type="EMBL" id="KAF5179707.1"/>
    </source>
</evidence>
<keyword evidence="2" id="KW-1185">Reference proteome</keyword>
<evidence type="ECO:0000313" key="2">
    <source>
        <dbReference type="Proteomes" id="UP000554482"/>
    </source>
</evidence>
<name>A0A7J6V4I2_THATH</name>
<dbReference type="AlphaFoldDB" id="A0A7J6V4I2"/>
<proteinExistence type="predicted"/>
<dbReference type="Proteomes" id="UP000554482">
    <property type="component" value="Unassembled WGS sequence"/>
</dbReference>
<organism evidence="1 2">
    <name type="scientific">Thalictrum thalictroides</name>
    <name type="common">Rue-anemone</name>
    <name type="synonym">Anemone thalictroides</name>
    <dbReference type="NCBI Taxonomy" id="46969"/>
    <lineage>
        <taxon>Eukaryota</taxon>
        <taxon>Viridiplantae</taxon>
        <taxon>Streptophyta</taxon>
        <taxon>Embryophyta</taxon>
        <taxon>Tracheophyta</taxon>
        <taxon>Spermatophyta</taxon>
        <taxon>Magnoliopsida</taxon>
        <taxon>Ranunculales</taxon>
        <taxon>Ranunculaceae</taxon>
        <taxon>Thalictroideae</taxon>
        <taxon>Thalictrum</taxon>
    </lineage>
</organism>
<protein>
    <submittedName>
        <fullName evidence="1">Uncharacterized protein</fullName>
    </submittedName>
</protein>
<accession>A0A7J6V4I2</accession>
<comment type="caution">
    <text evidence="1">The sequence shown here is derived from an EMBL/GenBank/DDBJ whole genome shotgun (WGS) entry which is preliminary data.</text>
</comment>
<dbReference type="EMBL" id="JABWDY010038456">
    <property type="protein sequence ID" value="KAF5179707.1"/>
    <property type="molecule type" value="Genomic_DNA"/>
</dbReference>
<gene>
    <name evidence="1" type="ORF">FRX31_030711</name>
</gene>